<sequence>MARCTNSDHIILRRATISDASSLSSFAAHCFQETFGPESKPSDMEAYLAKAFSPAAQAAEIADSAAIVILALDDGTSDGQFAGYAHLIKHNTDMELKRLYVDAAWKGHGLAARLMGRIYEECRRCGADRLWLTVWTQNHRAIAFYDKVGFRVSGSETFMLGEGAQTDHVMEMAVPQVVTQISN</sequence>
<evidence type="ECO:0000259" key="3">
    <source>
        <dbReference type="PROSITE" id="PS51186"/>
    </source>
</evidence>
<evidence type="ECO:0000313" key="4">
    <source>
        <dbReference type="EMBL" id="MET2826162.1"/>
    </source>
</evidence>
<keyword evidence="2" id="KW-0012">Acyltransferase</keyword>
<keyword evidence="5" id="KW-1185">Reference proteome</keyword>
<proteinExistence type="predicted"/>
<dbReference type="Pfam" id="PF00583">
    <property type="entry name" value="Acetyltransf_1"/>
    <property type="match status" value="1"/>
</dbReference>
<dbReference type="SUPFAM" id="SSF55729">
    <property type="entry name" value="Acyl-CoA N-acyltransferases (Nat)"/>
    <property type="match status" value="1"/>
</dbReference>
<reference evidence="4 5" key="1">
    <citation type="submission" date="2024-06" db="EMBL/GenBank/DDBJ databases">
        <authorList>
            <person name="Kim D.-U."/>
        </authorList>
    </citation>
    <scope>NUCLEOTIDE SEQUENCE [LARGE SCALE GENOMIC DNA]</scope>
    <source>
        <strain evidence="4 5">KACC15460</strain>
    </source>
</reference>
<gene>
    <name evidence="4" type="ORF">ABVQ20_04140</name>
</gene>
<keyword evidence="1" id="KW-0808">Transferase</keyword>
<evidence type="ECO:0000256" key="1">
    <source>
        <dbReference type="ARBA" id="ARBA00022679"/>
    </source>
</evidence>
<dbReference type="InterPro" id="IPR050832">
    <property type="entry name" value="Bact_Acetyltransf"/>
</dbReference>
<name>A0ABV2D805_9HYPH</name>
<dbReference type="EMBL" id="JBEWSZ010000001">
    <property type="protein sequence ID" value="MET2826162.1"/>
    <property type="molecule type" value="Genomic_DNA"/>
</dbReference>
<feature type="domain" description="N-acetyltransferase" evidence="3">
    <location>
        <begin position="10"/>
        <end position="175"/>
    </location>
</feature>
<comment type="caution">
    <text evidence="4">The sequence shown here is derived from an EMBL/GenBank/DDBJ whole genome shotgun (WGS) entry which is preliminary data.</text>
</comment>
<organism evidence="4 5">
    <name type="scientific">Mesorhizobium shangrilense</name>
    <dbReference type="NCBI Taxonomy" id="460060"/>
    <lineage>
        <taxon>Bacteria</taxon>
        <taxon>Pseudomonadati</taxon>
        <taxon>Pseudomonadota</taxon>
        <taxon>Alphaproteobacteria</taxon>
        <taxon>Hyphomicrobiales</taxon>
        <taxon>Phyllobacteriaceae</taxon>
        <taxon>Mesorhizobium</taxon>
    </lineage>
</organism>
<evidence type="ECO:0000256" key="2">
    <source>
        <dbReference type="ARBA" id="ARBA00023315"/>
    </source>
</evidence>
<dbReference type="InterPro" id="IPR016181">
    <property type="entry name" value="Acyl_CoA_acyltransferase"/>
</dbReference>
<dbReference type="PANTHER" id="PTHR43877">
    <property type="entry name" value="AMINOALKYLPHOSPHONATE N-ACETYLTRANSFERASE-RELATED-RELATED"/>
    <property type="match status" value="1"/>
</dbReference>
<protein>
    <submittedName>
        <fullName evidence="4">GNAT family N-acetyltransferase</fullName>
    </submittedName>
</protein>
<dbReference type="PROSITE" id="PS51186">
    <property type="entry name" value="GNAT"/>
    <property type="match status" value="1"/>
</dbReference>
<dbReference type="PANTHER" id="PTHR43877:SF2">
    <property type="entry name" value="AMINOALKYLPHOSPHONATE N-ACETYLTRANSFERASE-RELATED"/>
    <property type="match status" value="1"/>
</dbReference>
<dbReference type="InterPro" id="IPR000182">
    <property type="entry name" value="GNAT_dom"/>
</dbReference>
<dbReference type="CDD" id="cd04301">
    <property type="entry name" value="NAT_SF"/>
    <property type="match status" value="1"/>
</dbReference>
<dbReference type="RefSeq" id="WP_354458223.1">
    <property type="nucleotide sequence ID" value="NZ_JBEWSZ010000001.1"/>
</dbReference>
<dbReference type="Proteomes" id="UP001548832">
    <property type="component" value="Unassembled WGS sequence"/>
</dbReference>
<evidence type="ECO:0000313" key="5">
    <source>
        <dbReference type="Proteomes" id="UP001548832"/>
    </source>
</evidence>
<dbReference type="Gene3D" id="3.40.630.30">
    <property type="match status" value="1"/>
</dbReference>
<accession>A0ABV2D805</accession>